<organism evidence="1 2">
    <name type="scientific">Aliarcobacter cryaerophilus</name>
    <dbReference type="NCBI Taxonomy" id="28198"/>
    <lineage>
        <taxon>Bacteria</taxon>
        <taxon>Pseudomonadati</taxon>
        <taxon>Campylobacterota</taxon>
        <taxon>Epsilonproteobacteria</taxon>
        <taxon>Campylobacterales</taxon>
        <taxon>Arcobacteraceae</taxon>
        <taxon>Aliarcobacter</taxon>
    </lineage>
</organism>
<gene>
    <name evidence="1" type="ORF">NGX11_05710</name>
</gene>
<dbReference type="Proteomes" id="UP001164100">
    <property type="component" value="Chromosome"/>
</dbReference>
<accession>A0AA46N5Q8</accession>
<evidence type="ECO:0000313" key="1">
    <source>
        <dbReference type="EMBL" id="UYF42405.1"/>
    </source>
</evidence>
<name>A0AA46N5Q8_9BACT</name>
<dbReference type="EMBL" id="CP099556">
    <property type="protein sequence ID" value="UYF42405.1"/>
    <property type="molecule type" value="Genomic_DNA"/>
</dbReference>
<reference evidence="1" key="1">
    <citation type="journal article" date="2022" name="Front. Microbiol.">
        <title>Species classification and novel plasmid identifications in Arcobacter cryaerophilus and Arcobacter cryaerophilus-like organisms.</title>
        <authorList>
            <person name="Zhou G."/>
            <person name="Wang M."/>
            <person name="Wang H."/>
            <person name="Chen X."/>
            <person name="Gu Y."/>
            <person name="Shao Z."/>
            <person name="Zhang J."/>
            <person name="Zhang M."/>
        </authorList>
    </citation>
    <scope>NUCLEOTIDE SEQUENCE</scope>
    <source>
        <strain evidence="1">ICDCAC48</strain>
    </source>
</reference>
<evidence type="ECO:0000313" key="2">
    <source>
        <dbReference type="Proteomes" id="UP001164100"/>
    </source>
</evidence>
<dbReference type="RefSeq" id="WP_263514053.1">
    <property type="nucleotide sequence ID" value="NZ_CP099556.1"/>
</dbReference>
<proteinExistence type="predicted"/>
<sequence length="69" mass="8377">MDINKAKKKDNNTMIEAQTKLFKYKNELKHYKKMYEESLNRELMYLEKIDKLEKTLKINLPTNNNVLIK</sequence>
<protein>
    <submittedName>
        <fullName evidence="1">Uncharacterized protein</fullName>
    </submittedName>
</protein>
<dbReference type="AlphaFoldDB" id="A0AA46N5Q8"/>